<organism evidence="2 3">
    <name type="scientific">Aromia moschata</name>
    <dbReference type="NCBI Taxonomy" id="1265417"/>
    <lineage>
        <taxon>Eukaryota</taxon>
        <taxon>Metazoa</taxon>
        <taxon>Ecdysozoa</taxon>
        <taxon>Arthropoda</taxon>
        <taxon>Hexapoda</taxon>
        <taxon>Insecta</taxon>
        <taxon>Pterygota</taxon>
        <taxon>Neoptera</taxon>
        <taxon>Endopterygota</taxon>
        <taxon>Coleoptera</taxon>
        <taxon>Polyphaga</taxon>
        <taxon>Cucujiformia</taxon>
        <taxon>Chrysomeloidea</taxon>
        <taxon>Cerambycidae</taxon>
        <taxon>Cerambycinae</taxon>
        <taxon>Callichromatini</taxon>
        <taxon>Aromia</taxon>
    </lineage>
</organism>
<gene>
    <name evidence="2" type="ORF">NQ318_010838</name>
</gene>
<sequence>MNSISCLILSLFVGIQCCGDFYWREFEGVIPTDAISFGYSDFVQKQLYIGQAYIHNYGLMIGKIYNGAKQITVPCYGTKTTNTAIKILCAQDSRKYYWLSTTNETYSTDTANKCPVLGGYDETIPDHTNLTHGVLHIGRINYLDDYVTGNIAAYHEYPLFYYVLNNVEKNSAVYEVLMYSDNPIQTP</sequence>
<feature type="signal peptide" evidence="1">
    <location>
        <begin position="1"/>
        <end position="17"/>
    </location>
</feature>
<accession>A0AAV8YHC8</accession>
<evidence type="ECO:0000313" key="2">
    <source>
        <dbReference type="EMBL" id="KAJ8950639.1"/>
    </source>
</evidence>
<reference evidence="2" key="1">
    <citation type="journal article" date="2023" name="Insect Mol. Biol.">
        <title>Genome sequencing provides insights into the evolution of gene families encoding plant cell wall-degrading enzymes in longhorned beetles.</title>
        <authorList>
            <person name="Shin N.R."/>
            <person name="Okamura Y."/>
            <person name="Kirsch R."/>
            <person name="Pauchet Y."/>
        </authorList>
    </citation>
    <scope>NUCLEOTIDE SEQUENCE</scope>
    <source>
        <strain evidence="2">AMC_N1</strain>
    </source>
</reference>
<evidence type="ECO:0000313" key="3">
    <source>
        <dbReference type="Proteomes" id="UP001162162"/>
    </source>
</evidence>
<keyword evidence="3" id="KW-1185">Reference proteome</keyword>
<protein>
    <submittedName>
        <fullName evidence="2">Uncharacterized protein</fullName>
    </submittedName>
</protein>
<feature type="chain" id="PRO_5043429194" evidence="1">
    <location>
        <begin position="18"/>
        <end position="187"/>
    </location>
</feature>
<dbReference type="AlphaFoldDB" id="A0AAV8YHC8"/>
<dbReference type="EMBL" id="JAPWTK010000097">
    <property type="protein sequence ID" value="KAJ8950639.1"/>
    <property type="molecule type" value="Genomic_DNA"/>
</dbReference>
<keyword evidence="1" id="KW-0732">Signal</keyword>
<comment type="caution">
    <text evidence="2">The sequence shown here is derived from an EMBL/GenBank/DDBJ whole genome shotgun (WGS) entry which is preliminary data.</text>
</comment>
<dbReference type="Proteomes" id="UP001162162">
    <property type="component" value="Unassembled WGS sequence"/>
</dbReference>
<dbReference type="PANTHER" id="PTHR31649:SF10">
    <property type="entry name" value="IP19903P-RELATED"/>
    <property type="match status" value="1"/>
</dbReference>
<evidence type="ECO:0000256" key="1">
    <source>
        <dbReference type="SAM" id="SignalP"/>
    </source>
</evidence>
<name>A0AAV8YHC8_9CUCU</name>
<proteinExistence type="predicted"/>
<dbReference type="PANTHER" id="PTHR31649">
    <property type="entry name" value="AGAP009604-PA"/>
    <property type="match status" value="1"/>
</dbReference>